<dbReference type="InterPro" id="IPR008979">
    <property type="entry name" value="Galactose-bd-like_sf"/>
</dbReference>
<comment type="similarity">
    <text evidence="4">Belongs to the glycosyl hydrolase 5 (cellulase A) family.</text>
</comment>
<dbReference type="SUPFAM" id="SSF49785">
    <property type="entry name" value="Galactose-binding domain-like"/>
    <property type="match status" value="1"/>
</dbReference>
<feature type="chain" id="PRO_5036747600" description="CBM6 domain-containing protein" evidence="5">
    <location>
        <begin position="36"/>
        <end position="458"/>
    </location>
</feature>
<dbReference type="InterPro" id="IPR017853">
    <property type="entry name" value="GH"/>
</dbReference>
<dbReference type="Gene3D" id="2.60.120.260">
    <property type="entry name" value="Galactose-binding domain-like"/>
    <property type="match status" value="1"/>
</dbReference>
<keyword evidence="8" id="KW-1185">Reference proteome</keyword>
<keyword evidence="3 4" id="KW-0326">Glycosidase</keyword>
<dbReference type="PANTHER" id="PTHR34142">
    <property type="entry name" value="ENDO-BETA-1,4-GLUCANASE A"/>
    <property type="match status" value="1"/>
</dbReference>
<reference evidence="7" key="2">
    <citation type="submission" date="2020-09" db="EMBL/GenBank/DDBJ databases">
        <authorList>
            <person name="Sun Q."/>
            <person name="Kim S."/>
        </authorList>
    </citation>
    <scope>NUCLEOTIDE SEQUENCE</scope>
    <source>
        <strain evidence="7">KCTC 22169</strain>
    </source>
</reference>
<dbReference type="GO" id="GO:0004553">
    <property type="term" value="F:hydrolase activity, hydrolyzing O-glycosyl compounds"/>
    <property type="evidence" value="ECO:0007669"/>
    <property type="project" value="InterPro"/>
</dbReference>
<dbReference type="GO" id="GO:0000272">
    <property type="term" value="P:polysaccharide catabolic process"/>
    <property type="evidence" value="ECO:0007669"/>
    <property type="project" value="InterPro"/>
</dbReference>
<dbReference type="SUPFAM" id="SSF51445">
    <property type="entry name" value="(Trans)glycosidases"/>
    <property type="match status" value="1"/>
</dbReference>
<dbReference type="Proteomes" id="UP000626148">
    <property type="component" value="Unassembled WGS sequence"/>
</dbReference>
<dbReference type="InterPro" id="IPR018087">
    <property type="entry name" value="Glyco_hydro_5_CS"/>
</dbReference>
<dbReference type="EMBL" id="BMXR01000002">
    <property type="protein sequence ID" value="GGX42641.1"/>
    <property type="molecule type" value="Genomic_DNA"/>
</dbReference>
<reference evidence="7" key="1">
    <citation type="journal article" date="2014" name="Int. J. Syst. Evol. Microbiol.">
        <title>Complete genome sequence of Corynebacterium casei LMG S-19264T (=DSM 44701T), isolated from a smear-ripened cheese.</title>
        <authorList>
            <consortium name="US DOE Joint Genome Institute (JGI-PGF)"/>
            <person name="Walter F."/>
            <person name="Albersmeier A."/>
            <person name="Kalinowski J."/>
            <person name="Ruckert C."/>
        </authorList>
    </citation>
    <scope>NUCLEOTIDE SEQUENCE</scope>
    <source>
        <strain evidence="7">KCTC 22169</strain>
    </source>
</reference>
<dbReference type="Pfam" id="PF03422">
    <property type="entry name" value="CBM_6"/>
    <property type="match status" value="1"/>
</dbReference>
<evidence type="ECO:0000313" key="8">
    <source>
        <dbReference type="Proteomes" id="UP000626148"/>
    </source>
</evidence>
<evidence type="ECO:0000256" key="1">
    <source>
        <dbReference type="ARBA" id="ARBA00022729"/>
    </source>
</evidence>
<dbReference type="PROSITE" id="PS00659">
    <property type="entry name" value="GLYCOSYL_HYDROL_F5"/>
    <property type="match status" value="1"/>
</dbReference>
<evidence type="ECO:0000256" key="4">
    <source>
        <dbReference type="RuleBase" id="RU361153"/>
    </source>
</evidence>
<evidence type="ECO:0000313" key="7">
    <source>
        <dbReference type="EMBL" id="GGX42641.1"/>
    </source>
</evidence>
<dbReference type="CDD" id="cd04080">
    <property type="entry name" value="CBM6_cellulase-like"/>
    <property type="match status" value="1"/>
</dbReference>
<evidence type="ECO:0000256" key="2">
    <source>
        <dbReference type="ARBA" id="ARBA00022801"/>
    </source>
</evidence>
<keyword evidence="1 5" id="KW-0732">Signal</keyword>
<accession>A0A918N753</accession>
<dbReference type="GO" id="GO:0030246">
    <property type="term" value="F:carbohydrate binding"/>
    <property type="evidence" value="ECO:0007669"/>
    <property type="project" value="InterPro"/>
</dbReference>
<dbReference type="Pfam" id="PF00150">
    <property type="entry name" value="Cellulase"/>
    <property type="match status" value="1"/>
</dbReference>
<feature type="signal peptide" evidence="5">
    <location>
        <begin position="1"/>
        <end position="35"/>
    </location>
</feature>
<keyword evidence="2 4" id="KW-0378">Hydrolase</keyword>
<gene>
    <name evidence="7" type="ORF">GCM10007392_06520</name>
</gene>
<dbReference type="InterPro" id="IPR006584">
    <property type="entry name" value="Cellulose-bd_IV"/>
</dbReference>
<dbReference type="RefSeq" id="WP_189607069.1">
    <property type="nucleotide sequence ID" value="NZ_BMXR01000002.1"/>
</dbReference>
<dbReference type="PROSITE" id="PS51175">
    <property type="entry name" value="CBM6"/>
    <property type="match status" value="1"/>
</dbReference>
<dbReference type="AlphaFoldDB" id="A0A918N753"/>
<comment type="caution">
    <text evidence="7">The sequence shown here is derived from an EMBL/GenBank/DDBJ whole genome shotgun (WGS) entry which is preliminary data.</text>
</comment>
<dbReference type="PANTHER" id="PTHR34142:SF1">
    <property type="entry name" value="GLYCOSIDE HYDROLASE FAMILY 5 DOMAIN-CONTAINING PROTEIN"/>
    <property type="match status" value="1"/>
</dbReference>
<dbReference type="InterPro" id="IPR001547">
    <property type="entry name" value="Glyco_hydro_5"/>
</dbReference>
<dbReference type="Gene3D" id="3.20.20.80">
    <property type="entry name" value="Glycosidases"/>
    <property type="match status" value="1"/>
</dbReference>
<sequence>MTLRTHHPSTRRRLGSLSRAALCLSTLLGAAQAYAVEPLSVQGNQVLVGGEARSLAGISLFWSNTGWGGEDFYTAADVRTMKTEFGADLVRAAIGHAADGGVDRDWDGNMARLNRVIQAAIDEDLYVIVDYHSHHAHEDWAMAKSFFETVAYRWGDHDNVIYELYNEPLDVSWDNQLKPYAESVIDTIRAIDPDNLIIMGTPNWSQDVDVASWNPIDRPNIAYTLHFYAGTHGQSLRDKAQTALDNGIALFATEWGTVNANGDGAVNYAETDRWMTFFKNNHISHANWAWNDKYEGASIWRPDGSLTDSGQLVKTIVSQWNDDTEPPDTGTVHIEAEAFDYMSGIQTESTSDDGGGLNVGWVDAGDWLAYHDVDLPTTGTYRVEFRVASAWSNPGVVQLERAGGLPVYGQVQVPATGGWQQWQTVSTTVDLSAGRQNLGIAAPQGGWNLNWIRFTPLN</sequence>
<protein>
    <recommendedName>
        <fullName evidence="6">CBM6 domain-containing protein</fullName>
    </recommendedName>
</protein>
<name>A0A918N753_9GAMM</name>
<evidence type="ECO:0000256" key="5">
    <source>
        <dbReference type="SAM" id="SignalP"/>
    </source>
</evidence>
<feature type="domain" description="CBM6" evidence="6">
    <location>
        <begin position="332"/>
        <end position="455"/>
    </location>
</feature>
<evidence type="ECO:0000259" key="6">
    <source>
        <dbReference type="PROSITE" id="PS51175"/>
    </source>
</evidence>
<evidence type="ECO:0000256" key="3">
    <source>
        <dbReference type="ARBA" id="ARBA00023295"/>
    </source>
</evidence>
<dbReference type="InterPro" id="IPR005084">
    <property type="entry name" value="CBM6"/>
</dbReference>
<dbReference type="SMART" id="SM00606">
    <property type="entry name" value="CBD_IV"/>
    <property type="match status" value="1"/>
</dbReference>
<proteinExistence type="inferred from homology"/>
<organism evidence="7 8">
    <name type="scientific">Saccharospirillum salsuginis</name>
    <dbReference type="NCBI Taxonomy" id="418750"/>
    <lineage>
        <taxon>Bacteria</taxon>
        <taxon>Pseudomonadati</taxon>
        <taxon>Pseudomonadota</taxon>
        <taxon>Gammaproteobacteria</taxon>
        <taxon>Oceanospirillales</taxon>
        <taxon>Saccharospirillaceae</taxon>
        <taxon>Saccharospirillum</taxon>
    </lineage>
</organism>